<keyword evidence="2" id="KW-0540">Nuclease</keyword>
<evidence type="ECO:0000259" key="1">
    <source>
        <dbReference type="Pfam" id="PF00961"/>
    </source>
</evidence>
<gene>
    <name evidence="2" type="primary">orf191</name>
</gene>
<dbReference type="PANTHER" id="PTHR36181:SF4">
    <property type="entry name" value="LAGLIDADG ENDONUCLEASE"/>
    <property type="match status" value="1"/>
</dbReference>
<organism evidence="2">
    <name type="scientific">Juglanconis juglandina</name>
    <dbReference type="NCBI Taxonomy" id="1940567"/>
    <lineage>
        <taxon>Eukaryota</taxon>
        <taxon>Fungi</taxon>
        <taxon>Dikarya</taxon>
        <taxon>Ascomycota</taxon>
        <taxon>Pezizomycotina</taxon>
        <taxon>Sordariomycetes</taxon>
        <taxon>Sordariomycetidae</taxon>
        <taxon>Diaporthales</taxon>
        <taxon>Juglanconidaceae</taxon>
        <taxon>Juglanconis</taxon>
    </lineage>
</organism>
<accession>A0A291LIS1</accession>
<dbReference type="Gene3D" id="3.10.28.10">
    <property type="entry name" value="Homing endonucleases"/>
    <property type="match status" value="1"/>
</dbReference>
<dbReference type="InterPro" id="IPR027434">
    <property type="entry name" value="Homing_endonucl"/>
</dbReference>
<dbReference type="AlphaFoldDB" id="A0A291LIS1"/>
<sequence>MVNKEHLTQEGLIKIVSIKAAMNFGVLPDALKAEFPAVKPVKVVKVENTRITDLNWISGFVEGEGCFYINVYKRKDTSLGLGVKLVFKVTQDSRNREVLELLCAALGCGKLYNQSSTGKVLDLMVTGLGDILEKVIPFFENNPLIGAKLEDFQDFVKVAKLMQNKAHHTREGLEAIRTIKDGMNSKRTHDS</sequence>
<dbReference type="Pfam" id="PF00961">
    <property type="entry name" value="LAGLIDADG_1"/>
    <property type="match status" value="1"/>
</dbReference>
<dbReference type="EMBL" id="KY575057">
    <property type="protein sequence ID" value="ATI20431.1"/>
    <property type="molecule type" value="Genomic_DNA"/>
</dbReference>
<keyword evidence="2" id="KW-0255">Endonuclease</keyword>
<dbReference type="GO" id="GO:0004519">
    <property type="term" value="F:endonuclease activity"/>
    <property type="evidence" value="ECO:0007669"/>
    <property type="project" value="UniProtKB-KW"/>
</dbReference>
<reference evidence="2" key="1">
    <citation type="submission" date="2017-02" db="EMBL/GenBank/DDBJ databases">
        <title>Fungal Comparative Genomics of Melanconis species and Ophiognomonia clavigignenti-juglandacearum at Different Phylogenetic Distances.</title>
        <authorList>
            <person name="Demers J.E."/>
            <person name="Castlebury L.A."/>
        </authorList>
    </citation>
    <scope>NUCLEOTIDE SEQUENCE</scope>
    <source>
        <strain evidence="2">CBS 121083</strain>
    </source>
</reference>
<proteinExistence type="predicted"/>
<dbReference type="SUPFAM" id="SSF55608">
    <property type="entry name" value="Homing endonucleases"/>
    <property type="match status" value="1"/>
</dbReference>
<dbReference type="GO" id="GO:0005739">
    <property type="term" value="C:mitochondrion"/>
    <property type="evidence" value="ECO:0007669"/>
    <property type="project" value="UniProtKB-ARBA"/>
</dbReference>
<keyword evidence="2" id="KW-0496">Mitochondrion</keyword>
<dbReference type="PANTHER" id="PTHR36181">
    <property type="entry name" value="INTRON-ENCODED ENDONUCLEASE AI3-RELATED"/>
    <property type="match status" value="1"/>
</dbReference>
<dbReference type="FunFam" id="3.10.28.10:FF:000010">
    <property type="entry name" value="LAGLIDADG homing endonuclease I-LtrII"/>
    <property type="match status" value="1"/>
</dbReference>
<protein>
    <submittedName>
        <fullName evidence="2">LAGLIDADG endonuclease</fullName>
    </submittedName>
</protein>
<keyword evidence="2" id="KW-0378">Hydrolase</keyword>
<dbReference type="InterPro" id="IPR004860">
    <property type="entry name" value="LAGLIDADG_dom"/>
</dbReference>
<geneLocation type="mitochondrion" evidence="2"/>
<feature type="domain" description="Homing endonuclease LAGLIDADG" evidence="1">
    <location>
        <begin position="57"/>
        <end position="158"/>
    </location>
</feature>
<name>A0A291LIS1_9PEZI</name>
<evidence type="ECO:0000313" key="2">
    <source>
        <dbReference type="EMBL" id="ATI20431.1"/>
    </source>
</evidence>
<dbReference type="InterPro" id="IPR051289">
    <property type="entry name" value="LAGLIDADG_Endonuclease"/>
</dbReference>